<keyword evidence="2" id="KW-1185">Reference proteome</keyword>
<evidence type="ECO:0000256" key="1">
    <source>
        <dbReference type="SAM" id="SignalP"/>
    </source>
</evidence>
<sequence>MAAILPLLLVLLLAVTTTSVVSEHSSESWSPALGRHYARGKFQQVAVRNARSVGGGGFNVCLCCKAFWCQRQQCPCPRHPL</sequence>
<protein>
    <submittedName>
        <fullName evidence="3">Uncharacterized protein</fullName>
    </submittedName>
</protein>
<dbReference type="WBParaSite" id="PSAMB.scaffold8331size6348.g31262.t1">
    <property type="protein sequence ID" value="PSAMB.scaffold8331size6348.g31262.t1"/>
    <property type="gene ID" value="PSAMB.scaffold8331size6348.g31262"/>
</dbReference>
<keyword evidence="1" id="KW-0732">Signal</keyword>
<evidence type="ECO:0000313" key="2">
    <source>
        <dbReference type="Proteomes" id="UP000887566"/>
    </source>
</evidence>
<dbReference type="AlphaFoldDB" id="A0A914XIF4"/>
<feature type="chain" id="PRO_5037181070" evidence="1">
    <location>
        <begin position="23"/>
        <end position="81"/>
    </location>
</feature>
<organism evidence="2 3">
    <name type="scientific">Plectus sambesii</name>
    <dbReference type="NCBI Taxonomy" id="2011161"/>
    <lineage>
        <taxon>Eukaryota</taxon>
        <taxon>Metazoa</taxon>
        <taxon>Ecdysozoa</taxon>
        <taxon>Nematoda</taxon>
        <taxon>Chromadorea</taxon>
        <taxon>Plectida</taxon>
        <taxon>Plectina</taxon>
        <taxon>Plectoidea</taxon>
        <taxon>Plectidae</taxon>
        <taxon>Plectus</taxon>
    </lineage>
</organism>
<proteinExistence type="predicted"/>
<accession>A0A914XIF4</accession>
<evidence type="ECO:0000313" key="3">
    <source>
        <dbReference type="WBParaSite" id="PSAMB.scaffold8331size6348.g31262.t1"/>
    </source>
</evidence>
<reference evidence="3" key="1">
    <citation type="submission" date="2022-11" db="UniProtKB">
        <authorList>
            <consortium name="WormBaseParasite"/>
        </authorList>
    </citation>
    <scope>IDENTIFICATION</scope>
</reference>
<dbReference type="Proteomes" id="UP000887566">
    <property type="component" value="Unplaced"/>
</dbReference>
<name>A0A914XIF4_9BILA</name>
<feature type="signal peptide" evidence="1">
    <location>
        <begin position="1"/>
        <end position="22"/>
    </location>
</feature>